<evidence type="ECO:0000259" key="3">
    <source>
        <dbReference type="Pfam" id="PF16130"/>
    </source>
</evidence>
<dbReference type="InterPro" id="IPR054215">
    <property type="entry name" value="DUF6923"/>
</dbReference>
<reference evidence="6 7" key="1">
    <citation type="journal article" date="2013" name="Antonie Van Leeuwenhoek">
        <title>Echinimonas agarilytica gen. nov., sp. nov., a new gammaproteobacterium isolated from the sea urchin Strongylocentrotus intermedius.</title>
        <authorList>
            <person name="Nedashkovskaya O.I."/>
            <person name="Stenkova A.M."/>
            <person name="Zhukova N.V."/>
            <person name="Van Trappen S."/>
            <person name="Lee J.S."/>
            <person name="Kim S.B."/>
        </authorList>
    </citation>
    <scope>NUCLEOTIDE SEQUENCE [LARGE SCALE GENOMIC DNA]</scope>
    <source>
        <strain evidence="6 7">KMM 6351</strain>
    </source>
</reference>
<dbReference type="Pfam" id="PF21959">
    <property type="entry name" value="DUF6923"/>
    <property type="match status" value="1"/>
</dbReference>
<gene>
    <name evidence="6" type="ORF">NAF29_07580</name>
</gene>
<feature type="domain" description="DUF4842" evidence="3">
    <location>
        <begin position="480"/>
        <end position="700"/>
    </location>
</feature>
<feature type="signal peptide" evidence="2">
    <location>
        <begin position="1"/>
        <end position="25"/>
    </location>
</feature>
<feature type="domain" description="GEVED" evidence="4">
    <location>
        <begin position="353"/>
        <end position="425"/>
    </location>
</feature>
<dbReference type="SUPFAM" id="SSF63825">
    <property type="entry name" value="YWTD domain"/>
    <property type="match status" value="1"/>
</dbReference>
<dbReference type="NCBIfam" id="TIGR04456">
    <property type="entry name" value="LruC_dom"/>
    <property type="match status" value="1"/>
</dbReference>
<dbReference type="Proteomes" id="UP001165393">
    <property type="component" value="Unassembled WGS sequence"/>
</dbReference>
<dbReference type="InterPro" id="IPR045474">
    <property type="entry name" value="GEVED"/>
</dbReference>
<evidence type="ECO:0000313" key="6">
    <source>
        <dbReference type="EMBL" id="MCM2679527.1"/>
    </source>
</evidence>
<protein>
    <submittedName>
        <fullName evidence="6">LruC domain-containing protein</fullName>
    </submittedName>
</protein>
<feature type="region of interest" description="Disordered" evidence="1">
    <location>
        <begin position="306"/>
        <end position="327"/>
    </location>
</feature>
<evidence type="ECO:0000313" key="7">
    <source>
        <dbReference type="Proteomes" id="UP001165393"/>
    </source>
</evidence>
<dbReference type="RefSeq" id="WP_251260976.1">
    <property type="nucleotide sequence ID" value="NZ_JAMQGP010000003.1"/>
</dbReference>
<dbReference type="InterPro" id="IPR031025">
    <property type="entry name" value="LruC_dom"/>
</dbReference>
<dbReference type="Gene3D" id="2.120.10.30">
    <property type="entry name" value="TolB, C-terminal domain"/>
    <property type="match status" value="1"/>
</dbReference>
<sequence length="716" mass="77309">MTHSLKLLAALVAAQCATVAIPAHAAPFSSCPTQAFLIQKTEAELFGVNLATGFYSSLSNDLGTSGKLNAMGFNFHDDYLYAWSNEFGTLARIGADFQIEPLALTGTAPAASFYVGDVAVSHNTYYAYRKGSGYLGLFSINLDPTSADYLQWHQVIDGVSLNLNIFDFAFHPDNELLYSVDNKGVLWQIDWQSGAAISKGNVGQTGTFGAVYFDVDGFLYISRNSDGLIFKIDPTSNSPAAEQYAQGPASGNNDGARCAIAPVVDVNDTTIDYGDAPESFGTSLLTNGARHQLVTGGIRLGRKVDGEIDGQPYPLSDDTGRPTDDEDGISFVTGLQTGMDFIVSAESSANGLLNAWIDFNGNGQFDANEQVLNDADVVTGDNVFLLSVPESAVTGDVWSRFRISTDGQNQAIGGAPDGEVEDYEILISDQGTQVSYYPSPEGRATVAFEDNWPAAGDYDLNDLIVQLQTRVVSYADGTTARVELIGDVVAMGASYHNGLAIRLPGISPSQIDTDLIRFEINGELQTQPLLETGTDEVIAIIAPDVRTYLNIDGTCDFYRTQSDCAGSGQLQFRVYLPFEDGSNAPVTQVSSLPQAPFDPFIFATSNARLPLFSESPGRGLEIHLKNQVATDFANTALWSTEDDASDAAQQLFYQNVSGMPWAILIPYSWQHPFERIDVSSAYPQFVGYAQSSGTENVSWYLPENARTELLYNESGE</sequence>
<keyword evidence="2" id="KW-0732">Signal</keyword>
<dbReference type="EMBL" id="JAMQGP010000003">
    <property type="protein sequence ID" value="MCM2679527.1"/>
    <property type="molecule type" value="Genomic_DNA"/>
</dbReference>
<evidence type="ECO:0000256" key="1">
    <source>
        <dbReference type="SAM" id="MobiDB-lite"/>
    </source>
</evidence>
<comment type="caution">
    <text evidence="6">The sequence shown here is derived from an EMBL/GenBank/DDBJ whole genome shotgun (WGS) entry which is preliminary data.</text>
</comment>
<accession>A0AA41W5Y0</accession>
<feature type="chain" id="PRO_5041464921" evidence="2">
    <location>
        <begin position="26"/>
        <end position="716"/>
    </location>
</feature>
<proteinExistence type="predicted"/>
<organism evidence="6 7">
    <name type="scientific">Echinimonas agarilytica</name>
    <dbReference type="NCBI Taxonomy" id="1215918"/>
    <lineage>
        <taxon>Bacteria</taxon>
        <taxon>Pseudomonadati</taxon>
        <taxon>Pseudomonadota</taxon>
        <taxon>Gammaproteobacteria</taxon>
        <taxon>Alteromonadales</taxon>
        <taxon>Echinimonadaceae</taxon>
        <taxon>Echinimonas</taxon>
    </lineage>
</organism>
<feature type="domain" description="DUF6923" evidence="5">
    <location>
        <begin position="64"/>
        <end position="259"/>
    </location>
</feature>
<evidence type="ECO:0000259" key="5">
    <source>
        <dbReference type="Pfam" id="PF21959"/>
    </source>
</evidence>
<dbReference type="AlphaFoldDB" id="A0AA41W5Y0"/>
<evidence type="ECO:0000259" key="4">
    <source>
        <dbReference type="Pfam" id="PF20009"/>
    </source>
</evidence>
<dbReference type="InterPro" id="IPR032295">
    <property type="entry name" value="DUF4842"/>
</dbReference>
<dbReference type="Pfam" id="PF16130">
    <property type="entry name" value="DUF4842"/>
    <property type="match status" value="1"/>
</dbReference>
<name>A0AA41W5Y0_9GAMM</name>
<dbReference type="Pfam" id="PF20009">
    <property type="entry name" value="GEVED"/>
    <property type="match status" value="1"/>
</dbReference>
<evidence type="ECO:0000256" key="2">
    <source>
        <dbReference type="SAM" id="SignalP"/>
    </source>
</evidence>
<dbReference type="InterPro" id="IPR011042">
    <property type="entry name" value="6-blade_b-propeller_TolB-like"/>
</dbReference>
<keyword evidence="7" id="KW-1185">Reference proteome</keyword>